<evidence type="ECO:0008006" key="5">
    <source>
        <dbReference type="Google" id="ProtNLM"/>
    </source>
</evidence>
<keyword evidence="2" id="KW-0732">Signal</keyword>
<dbReference type="EMBL" id="CP002349">
    <property type="protein sequence ID" value="ADR23739.1"/>
    <property type="molecule type" value="Genomic_DNA"/>
</dbReference>
<keyword evidence="4" id="KW-1185">Reference proteome</keyword>
<feature type="compositionally biased region" description="Basic and acidic residues" evidence="1">
    <location>
        <begin position="166"/>
        <end position="185"/>
    </location>
</feature>
<protein>
    <recommendedName>
        <fullName evidence="5">Secreted protein</fullName>
    </recommendedName>
</protein>
<dbReference type="Proteomes" id="UP000008720">
    <property type="component" value="Chromosome"/>
</dbReference>
<proteinExistence type="predicted"/>
<dbReference type="OrthoDB" id="963987at2"/>
<dbReference type="AlphaFoldDB" id="E4TR87"/>
<evidence type="ECO:0000256" key="1">
    <source>
        <dbReference type="SAM" id="MobiDB-lite"/>
    </source>
</evidence>
<dbReference type="KEGG" id="mtt:Ftrac_3772"/>
<name>E4TR87_MARTH</name>
<dbReference type="RefSeq" id="WP_013455881.1">
    <property type="nucleotide sequence ID" value="NC_014759.1"/>
</dbReference>
<evidence type="ECO:0000256" key="2">
    <source>
        <dbReference type="SAM" id="SignalP"/>
    </source>
</evidence>
<feature type="chain" id="PRO_5005673649" description="Secreted protein" evidence="2">
    <location>
        <begin position="19"/>
        <end position="185"/>
    </location>
</feature>
<dbReference type="HOGENOM" id="CLU_1352428_0_0_10"/>
<dbReference type="eggNOG" id="ENOG503329Q">
    <property type="taxonomic scope" value="Bacteria"/>
</dbReference>
<dbReference type="STRING" id="643867.Ftrac_3772"/>
<evidence type="ECO:0000313" key="3">
    <source>
        <dbReference type="EMBL" id="ADR23739.1"/>
    </source>
</evidence>
<feature type="region of interest" description="Disordered" evidence="1">
    <location>
        <begin position="147"/>
        <end position="185"/>
    </location>
</feature>
<feature type="compositionally biased region" description="Basic residues" evidence="1">
    <location>
        <begin position="148"/>
        <end position="165"/>
    </location>
</feature>
<feature type="signal peptide" evidence="2">
    <location>
        <begin position="1"/>
        <end position="18"/>
    </location>
</feature>
<evidence type="ECO:0000313" key="4">
    <source>
        <dbReference type="Proteomes" id="UP000008720"/>
    </source>
</evidence>
<organism evidence="3 4">
    <name type="scientific">Marivirga tractuosa (strain ATCC 23168 / DSM 4126 / NBRC 15989 / NCIMB 1408 / VKM B-1430 / H-43)</name>
    <name type="common">Microscilla tractuosa</name>
    <name type="synonym">Flexibacter tractuosus</name>
    <dbReference type="NCBI Taxonomy" id="643867"/>
    <lineage>
        <taxon>Bacteria</taxon>
        <taxon>Pseudomonadati</taxon>
        <taxon>Bacteroidota</taxon>
        <taxon>Cytophagia</taxon>
        <taxon>Cytophagales</taxon>
        <taxon>Marivirgaceae</taxon>
        <taxon>Marivirga</taxon>
    </lineage>
</organism>
<reference evidence="3 4" key="1">
    <citation type="journal article" date="2011" name="Stand. Genomic Sci.">
        <title>Complete genome sequence of Marivirga tractuosa type strain (H-43).</title>
        <authorList>
            <person name="Pagani I."/>
            <person name="Chertkov O."/>
            <person name="Lapidus A."/>
            <person name="Lucas S."/>
            <person name="Del Rio T.G."/>
            <person name="Tice H."/>
            <person name="Copeland A."/>
            <person name="Cheng J.F."/>
            <person name="Nolan M."/>
            <person name="Saunders E."/>
            <person name="Pitluck S."/>
            <person name="Held B."/>
            <person name="Goodwin L."/>
            <person name="Liolios K."/>
            <person name="Ovchinikova G."/>
            <person name="Ivanova N."/>
            <person name="Mavromatis K."/>
            <person name="Pati A."/>
            <person name="Chen A."/>
            <person name="Palaniappan K."/>
            <person name="Land M."/>
            <person name="Hauser L."/>
            <person name="Jeffries C.D."/>
            <person name="Detter J.C."/>
            <person name="Han C."/>
            <person name="Tapia R."/>
            <person name="Ngatchou-Djao O.D."/>
            <person name="Rohde M."/>
            <person name="Goker M."/>
            <person name="Spring S."/>
            <person name="Sikorski J."/>
            <person name="Woyke T."/>
            <person name="Bristow J."/>
            <person name="Eisen J.A."/>
            <person name="Markowitz V."/>
            <person name="Hugenholtz P."/>
            <person name="Klenk H.P."/>
            <person name="Kyrpides N.C."/>
        </authorList>
    </citation>
    <scope>NUCLEOTIDE SEQUENCE [LARGE SCALE GENOMIC DNA]</scope>
    <source>
        <strain evidence="4">ATCC 23168 / DSM 4126 / NBRC 15989 / NCIMB 1408 / VKM B-1430 / H-43</strain>
    </source>
</reference>
<gene>
    <name evidence="3" type="ordered locus">Ftrac_3772</name>
</gene>
<accession>E4TR87</accession>
<sequence>MKWTLSFMLMLICIQLSAQKYGTAVGLRIGEDRYGVSVKQRISPRFSAEAISDLEPDAFHFAVLPKYHLPITGEGFNLFFGAGMHVGALKEYGSTYGYDLIGGIEWKIPALPLVISADIKPAYHINHEDWFEFPASVSVHYAITRESKAKRKKDRIKRKKRKERRERREERREKRQEWWDEFRNN</sequence>